<reference evidence="2" key="1">
    <citation type="submission" date="2020-05" db="EMBL/GenBank/DDBJ databases">
        <authorList>
            <person name="Chiriac C."/>
            <person name="Salcher M."/>
            <person name="Ghai R."/>
            <person name="Kavagutti S V."/>
        </authorList>
    </citation>
    <scope>NUCLEOTIDE SEQUENCE</scope>
</reference>
<dbReference type="PANTHER" id="PTHR42951">
    <property type="entry name" value="METALLO-BETA-LACTAMASE DOMAIN-CONTAINING"/>
    <property type="match status" value="1"/>
</dbReference>
<dbReference type="EMBL" id="CAESAO010000202">
    <property type="protein sequence ID" value="CAB4347247.1"/>
    <property type="molecule type" value="Genomic_DNA"/>
</dbReference>
<dbReference type="Gene3D" id="1.10.10.10">
    <property type="entry name" value="Winged helix-like DNA-binding domain superfamily/Winged helix DNA-binding domain"/>
    <property type="match status" value="1"/>
</dbReference>
<proteinExistence type="predicted"/>
<gene>
    <name evidence="2" type="ORF">UFOPK3522_01622</name>
</gene>
<dbReference type="InterPro" id="IPR036866">
    <property type="entry name" value="RibonucZ/Hydroxyglut_hydro"/>
</dbReference>
<evidence type="ECO:0000313" key="2">
    <source>
        <dbReference type="EMBL" id="CAB4347247.1"/>
    </source>
</evidence>
<dbReference type="SUPFAM" id="SSF56281">
    <property type="entry name" value="Metallo-hydrolase/oxidoreductase"/>
    <property type="match status" value="1"/>
</dbReference>
<dbReference type="SMART" id="SM00849">
    <property type="entry name" value="Lactamase_B"/>
    <property type="match status" value="1"/>
</dbReference>
<dbReference type="PANTHER" id="PTHR42951:SF17">
    <property type="entry name" value="METALLO-BETA-LACTAMASE DOMAIN-CONTAINING PROTEIN"/>
    <property type="match status" value="1"/>
</dbReference>
<name>A0A6J6A2F7_9ZZZZ</name>
<dbReference type="InterPro" id="IPR050855">
    <property type="entry name" value="NDM-1-like"/>
</dbReference>
<sequence length="336" mass="36903">MSESSRTRELGRGEKVLPGVWRLRLPLPWPGVPHCNAWALAAGDGIVLVDCGMDQPGSMAQLERALQQVNLRIDLIRLLVCTHAHSDHYGQAASIVKATGCEVWMHPNHEHTVQAATDPEAALERRIEVAILSGVPQEPLRAYAEQAKGRGSGFAGIVEPARDLLPGVQVQTDLGPWEVVETPGHAPSHVCLYQPERRLMISGDHLLGRPSLYYDYGWTPDPVGEYLSSLEVVEDLDMRLCLPGHGRSFAEVPAHITANRIAIAERIDGVIDALAQDGPMTAFEVVKSVHGDALTPVNANWWLSETLCYLRHLEVTGRAERSEGDGEELPELWQLT</sequence>
<dbReference type="InterPro" id="IPR036388">
    <property type="entry name" value="WH-like_DNA-bd_sf"/>
</dbReference>
<dbReference type="AlphaFoldDB" id="A0A6J6A2F7"/>
<evidence type="ECO:0000259" key="1">
    <source>
        <dbReference type="SMART" id="SM00849"/>
    </source>
</evidence>
<protein>
    <submittedName>
        <fullName evidence="2">Unannotated protein</fullName>
    </submittedName>
</protein>
<feature type="domain" description="Metallo-beta-lactamase" evidence="1">
    <location>
        <begin position="34"/>
        <end position="245"/>
    </location>
</feature>
<accession>A0A6J6A2F7</accession>
<organism evidence="2">
    <name type="scientific">freshwater metagenome</name>
    <dbReference type="NCBI Taxonomy" id="449393"/>
    <lineage>
        <taxon>unclassified sequences</taxon>
        <taxon>metagenomes</taxon>
        <taxon>ecological metagenomes</taxon>
    </lineage>
</organism>
<dbReference type="InterPro" id="IPR001279">
    <property type="entry name" value="Metallo-B-lactamas"/>
</dbReference>
<dbReference type="Gene3D" id="3.60.15.10">
    <property type="entry name" value="Ribonuclease Z/Hydroxyacylglutathione hydrolase-like"/>
    <property type="match status" value="1"/>
</dbReference>
<dbReference type="Pfam" id="PF00753">
    <property type="entry name" value="Lactamase_B"/>
    <property type="match status" value="1"/>
</dbReference>